<evidence type="ECO:0000256" key="1">
    <source>
        <dbReference type="SAM" id="Coils"/>
    </source>
</evidence>
<name>A0AAV2DEL5_9ROSI</name>
<evidence type="ECO:0000313" key="3">
    <source>
        <dbReference type="EMBL" id="CAL1372318.1"/>
    </source>
</evidence>
<dbReference type="PANTHER" id="PTHR48200">
    <property type="entry name" value="PROTEIN, PUTATIVE-RELATED"/>
    <property type="match status" value="1"/>
</dbReference>
<dbReference type="EMBL" id="OZ034815">
    <property type="protein sequence ID" value="CAL1372318.1"/>
    <property type="molecule type" value="Genomic_DNA"/>
</dbReference>
<dbReference type="PANTHER" id="PTHR48200:SF1">
    <property type="entry name" value="AMINOTRANSFERASE-LIKE PLANT MOBILE DOMAIN-CONTAINING PROTEIN"/>
    <property type="match status" value="1"/>
</dbReference>
<dbReference type="AlphaFoldDB" id="A0AAV2DEL5"/>
<feature type="coiled-coil region" evidence="1">
    <location>
        <begin position="524"/>
        <end position="579"/>
    </location>
</feature>
<dbReference type="InterPro" id="IPR056647">
    <property type="entry name" value="DUF7745"/>
</dbReference>
<evidence type="ECO:0000259" key="2">
    <source>
        <dbReference type="Pfam" id="PF24924"/>
    </source>
</evidence>
<dbReference type="Pfam" id="PF24924">
    <property type="entry name" value="DUF7745"/>
    <property type="match status" value="1"/>
</dbReference>
<proteinExistence type="predicted"/>
<keyword evidence="1" id="KW-0175">Coiled coil</keyword>
<accession>A0AAV2DEL5</accession>
<gene>
    <name evidence="3" type="ORF">LTRI10_LOCUS14334</name>
</gene>
<organism evidence="3 4">
    <name type="scientific">Linum trigynum</name>
    <dbReference type="NCBI Taxonomy" id="586398"/>
    <lineage>
        <taxon>Eukaryota</taxon>
        <taxon>Viridiplantae</taxon>
        <taxon>Streptophyta</taxon>
        <taxon>Embryophyta</taxon>
        <taxon>Tracheophyta</taxon>
        <taxon>Spermatophyta</taxon>
        <taxon>Magnoliopsida</taxon>
        <taxon>eudicotyledons</taxon>
        <taxon>Gunneridae</taxon>
        <taxon>Pentapetalae</taxon>
        <taxon>rosids</taxon>
        <taxon>fabids</taxon>
        <taxon>Malpighiales</taxon>
        <taxon>Linaceae</taxon>
        <taxon>Linum</taxon>
    </lineage>
</organism>
<evidence type="ECO:0000313" key="4">
    <source>
        <dbReference type="Proteomes" id="UP001497516"/>
    </source>
</evidence>
<sequence length="629" mass="73383">MKRYRDGGDRLPRGTVIDLLPMGPVRILDNRIQSLKQMWGTFTEHEQKVFTRTYGRIPDLLYVPFPANMIQEMLNYWDPFYHCFSINDNDFSPLMEEYKSILQIDPKKPYKIYVHKPYLKAKNVLSQILDTKSTKIEHLIGSDGEIEYIHVDTLISQINIGPKNEKDLKIFALILYGLILYPRMPDHIDNSAMKVFEQDTHDVNPIFSILSETFAALGRCRENRGGILLGCAPLLVVWIFGHLKPSPRKGIPIIRYSFVFDERRCSVREFASGDLIYMSASEEHWKNYFATLGSEDIQWKAPWMYEGSVLYSCGSDPWVPLLGPEGCVAYAPNMFRRQVGCMQFVPATEGMGWFSYRYFNPDSKAKSERVLPCWKNPRLINRSLSIAMMKDDQDLHNSLAPEYAPWYQGRGKAVTVDRKGKRKMDFEPRLPPAIHHQAGSLAKDMALNRLQRENDEMRAYARGNFTQIKRLEEANYILNQRVIQLEGLSHEQKSTINEHQSANWAMQERLEHLEEWGLRTEHLISKQKKEAIKYHEEISRLTTEKEAIEKENADWKITAQTLENNRLNEERKVNRLMEVVRGATRRAYELSNEAEAARLRLVQMENPDPDLRTYLENLQQELMYYGNFH</sequence>
<feature type="domain" description="DUF7745" evidence="2">
    <location>
        <begin position="36"/>
        <end position="378"/>
    </location>
</feature>
<dbReference type="Proteomes" id="UP001497516">
    <property type="component" value="Chromosome 2"/>
</dbReference>
<reference evidence="3 4" key="1">
    <citation type="submission" date="2024-04" db="EMBL/GenBank/DDBJ databases">
        <authorList>
            <person name="Fracassetti M."/>
        </authorList>
    </citation>
    <scope>NUCLEOTIDE SEQUENCE [LARGE SCALE GENOMIC DNA]</scope>
</reference>
<keyword evidence="4" id="KW-1185">Reference proteome</keyword>
<protein>
    <recommendedName>
        <fullName evidence="2">DUF7745 domain-containing protein</fullName>
    </recommendedName>
</protein>